<dbReference type="Gene3D" id="1.10.575.10">
    <property type="entry name" value="P1 Nuclease"/>
    <property type="match status" value="1"/>
</dbReference>
<proteinExistence type="predicted"/>
<dbReference type="Pfam" id="PF00882">
    <property type="entry name" value="Zn_dep_PLPC"/>
    <property type="match status" value="1"/>
</dbReference>
<keyword evidence="3" id="KW-1185">Reference proteome</keyword>
<evidence type="ECO:0000259" key="1">
    <source>
        <dbReference type="Pfam" id="PF00882"/>
    </source>
</evidence>
<reference evidence="2 3" key="1">
    <citation type="submission" date="2024-01" db="EMBL/GenBank/DDBJ databases">
        <title>Complete genome sequence of Citroniella saccharovorans strain M6.X9, isolated from human fecal sample.</title>
        <authorList>
            <person name="Cheng G."/>
            <person name="Westerholm M."/>
            <person name="Schnurer A."/>
        </authorList>
    </citation>
    <scope>NUCLEOTIDE SEQUENCE [LARGE SCALE GENOMIC DNA]</scope>
    <source>
        <strain evidence="2 3">DSM 29873</strain>
    </source>
</reference>
<dbReference type="EMBL" id="JAYKOT010000003">
    <property type="protein sequence ID" value="MEB3429748.1"/>
    <property type="molecule type" value="Genomic_DNA"/>
</dbReference>
<protein>
    <submittedName>
        <fullName evidence="2">Zinc dependent phospholipase C family protein</fullName>
    </submittedName>
</protein>
<dbReference type="InterPro" id="IPR029002">
    <property type="entry name" value="PLPC/GPLD1"/>
</dbReference>
<evidence type="ECO:0000313" key="3">
    <source>
        <dbReference type="Proteomes" id="UP001357733"/>
    </source>
</evidence>
<accession>A0AAW9MY02</accession>
<dbReference type="AlphaFoldDB" id="A0AAW9MY02"/>
<name>A0AAW9MY02_9FIRM</name>
<dbReference type="RefSeq" id="WP_324619917.1">
    <property type="nucleotide sequence ID" value="NZ_JAYKOT010000003.1"/>
</dbReference>
<gene>
    <name evidence="2" type="ORF">VLK81_06950</name>
</gene>
<feature type="domain" description="Phospholipase C/D" evidence="1">
    <location>
        <begin position="12"/>
        <end position="177"/>
    </location>
</feature>
<dbReference type="InterPro" id="IPR008947">
    <property type="entry name" value="PLipase_C/P1_nuclease_dom_sf"/>
</dbReference>
<comment type="caution">
    <text evidence="2">The sequence shown here is derived from an EMBL/GenBank/DDBJ whole genome shotgun (WGS) entry which is preliminary data.</text>
</comment>
<sequence>MKREVIFIFPNTHRIIANELYNEIYRVYNIKLDKKSLIWGSQLPDYSPKHKMIPHYYDKSIDYIVGEIISLIVLARFTNLEESSYIGVTKKIFSKKLGIISHYLTDYVTLAHYENWSFKDSMVKHVSYERKLNHIAENFDFTRNEVINLRIDLDDIFSLRKNIRNNIDEVLKLYRKEKSLERDLTFAYNINLNIIYFVIDIINVYSNNLSTAKLGLLAR</sequence>
<dbReference type="GO" id="GO:0016788">
    <property type="term" value="F:hydrolase activity, acting on ester bonds"/>
    <property type="evidence" value="ECO:0007669"/>
    <property type="project" value="InterPro"/>
</dbReference>
<evidence type="ECO:0000313" key="2">
    <source>
        <dbReference type="EMBL" id="MEB3429748.1"/>
    </source>
</evidence>
<dbReference type="Proteomes" id="UP001357733">
    <property type="component" value="Unassembled WGS sequence"/>
</dbReference>
<organism evidence="2 3">
    <name type="scientific">Citroniella saccharovorans</name>
    <dbReference type="NCBI Taxonomy" id="2053367"/>
    <lineage>
        <taxon>Bacteria</taxon>
        <taxon>Bacillati</taxon>
        <taxon>Bacillota</taxon>
        <taxon>Tissierellia</taxon>
        <taxon>Tissierellales</taxon>
        <taxon>Peptoniphilaceae</taxon>
        <taxon>Citroniella</taxon>
    </lineage>
</organism>